<dbReference type="Gene3D" id="2.130.10.10">
    <property type="entry name" value="YVTN repeat-like/Quinoprotein amine dehydrogenase"/>
    <property type="match status" value="2"/>
</dbReference>
<dbReference type="PROSITE" id="PS50082">
    <property type="entry name" value="WD_REPEATS_2"/>
    <property type="match status" value="1"/>
</dbReference>
<reference evidence="2 3" key="1">
    <citation type="journal article" date="2017" name="Gigascience">
        <title>Genome sequence of the small brown planthopper, Laodelphax striatellus.</title>
        <authorList>
            <person name="Zhu J."/>
            <person name="Jiang F."/>
            <person name="Wang X."/>
            <person name="Yang P."/>
            <person name="Bao Y."/>
            <person name="Zhao W."/>
            <person name="Wang W."/>
            <person name="Lu H."/>
            <person name="Wang Q."/>
            <person name="Cui N."/>
            <person name="Li J."/>
            <person name="Chen X."/>
            <person name="Luo L."/>
            <person name="Yu J."/>
            <person name="Kang L."/>
            <person name="Cui F."/>
        </authorList>
    </citation>
    <scope>NUCLEOTIDE SEQUENCE [LARGE SCALE GENOMIC DNA]</scope>
    <source>
        <strain evidence="2">Lst14</strain>
    </source>
</reference>
<feature type="repeat" description="WD" evidence="1">
    <location>
        <begin position="160"/>
        <end position="202"/>
    </location>
</feature>
<dbReference type="InterPro" id="IPR036322">
    <property type="entry name" value="WD40_repeat_dom_sf"/>
</dbReference>
<keyword evidence="1" id="KW-0853">WD repeat</keyword>
<protein>
    <submittedName>
        <fullName evidence="2">Uncharacterized protein</fullName>
    </submittedName>
</protein>
<dbReference type="EMBL" id="QKKF02033080">
    <property type="protein sequence ID" value="RZF33965.1"/>
    <property type="molecule type" value="Genomic_DNA"/>
</dbReference>
<sequence length="352" mass="39610">MAKWESISKVNKILEDEHLLSVKYINDGEDIITSLSNGIVRVYKNRSMTTSHSLYHQSYLHIKHGRKPHVNVPATSCLIMLNTEESRCLACYTDGHLNLFDVEKEKILESANEERQIFNVVHHPSEPHFVSLGEDGIIFLYDSATMKVLMKYRPSFTNRLDGHTSRVFAAAFHPRNHNEFVTGGWDNTVMFWDTRTSHAIRFIGGPHVCGEGVDINWNGKEILTAAYQQKEQTQIWDYNTGKLSKTLNVDQIKSQLFCGKWLPGNNVVVGGTEPGLVRVVSVTNPSSIGYFKAETGGVYSLDFKIVTDTASSGSKLSLNAAHRDQIKDFGSVVRLVFINGKIIFEADCRLEQ</sequence>
<dbReference type="SMART" id="SM00320">
    <property type="entry name" value="WD40"/>
    <property type="match status" value="4"/>
</dbReference>
<dbReference type="InParanoid" id="A0A482WKA7"/>
<dbReference type="InterPro" id="IPR015943">
    <property type="entry name" value="WD40/YVTN_repeat-like_dom_sf"/>
</dbReference>
<organism evidence="2 3">
    <name type="scientific">Laodelphax striatellus</name>
    <name type="common">Small brown planthopper</name>
    <name type="synonym">Delphax striatella</name>
    <dbReference type="NCBI Taxonomy" id="195883"/>
    <lineage>
        <taxon>Eukaryota</taxon>
        <taxon>Metazoa</taxon>
        <taxon>Ecdysozoa</taxon>
        <taxon>Arthropoda</taxon>
        <taxon>Hexapoda</taxon>
        <taxon>Insecta</taxon>
        <taxon>Pterygota</taxon>
        <taxon>Neoptera</taxon>
        <taxon>Paraneoptera</taxon>
        <taxon>Hemiptera</taxon>
        <taxon>Auchenorrhyncha</taxon>
        <taxon>Fulgoroidea</taxon>
        <taxon>Delphacidae</taxon>
        <taxon>Criomorphinae</taxon>
        <taxon>Laodelphax</taxon>
    </lineage>
</organism>
<dbReference type="Proteomes" id="UP000291343">
    <property type="component" value="Unassembled WGS sequence"/>
</dbReference>
<dbReference type="SMR" id="A0A482WKA7"/>
<comment type="caution">
    <text evidence="2">The sequence shown here is derived from an EMBL/GenBank/DDBJ whole genome shotgun (WGS) entry which is preliminary data.</text>
</comment>
<dbReference type="InterPro" id="IPR001680">
    <property type="entry name" value="WD40_rpt"/>
</dbReference>
<accession>A0A482WKA7</accession>
<dbReference type="PANTHER" id="PTHR47822">
    <property type="entry name" value="CARBOHYDRATE BINDING DOMAIN CONTAINING PROTEIN"/>
    <property type="match status" value="1"/>
</dbReference>
<gene>
    <name evidence="2" type="ORF">LSTR_LSTR012085</name>
</gene>
<name>A0A482WKA7_LAOST</name>
<evidence type="ECO:0000313" key="3">
    <source>
        <dbReference type="Proteomes" id="UP000291343"/>
    </source>
</evidence>
<dbReference type="PANTHER" id="PTHR47822:SF2">
    <property type="entry name" value="F-BOX AND WD-40 DOMAIN PROTEIN 7"/>
    <property type="match status" value="1"/>
</dbReference>
<evidence type="ECO:0000313" key="2">
    <source>
        <dbReference type="EMBL" id="RZF33965.1"/>
    </source>
</evidence>
<dbReference type="STRING" id="195883.A0A482WKA7"/>
<proteinExistence type="predicted"/>
<keyword evidence="3" id="KW-1185">Reference proteome</keyword>
<dbReference type="Pfam" id="PF00400">
    <property type="entry name" value="WD40"/>
    <property type="match status" value="1"/>
</dbReference>
<dbReference type="PROSITE" id="PS50294">
    <property type="entry name" value="WD_REPEATS_REGION"/>
    <property type="match status" value="1"/>
</dbReference>
<dbReference type="OrthoDB" id="10251741at2759"/>
<dbReference type="AlphaFoldDB" id="A0A482WKA7"/>
<evidence type="ECO:0000256" key="1">
    <source>
        <dbReference type="PROSITE-ProRule" id="PRU00221"/>
    </source>
</evidence>
<dbReference type="SUPFAM" id="SSF50978">
    <property type="entry name" value="WD40 repeat-like"/>
    <property type="match status" value="1"/>
</dbReference>